<dbReference type="STRING" id="52441.SAMN05216302_101437"/>
<keyword evidence="2" id="KW-1185">Reference proteome</keyword>
<dbReference type="AlphaFoldDB" id="A0A1I4C1I9"/>
<dbReference type="InterPro" id="IPR010064">
    <property type="entry name" value="HK97-gp10_tail"/>
</dbReference>
<protein>
    <submittedName>
        <fullName evidence="1">Phage protein, HK97 gp10 family</fullName>
    </submittedName>
</protein>
<dbReference type="EMBL" id="FOSP01000014">
    <property type="protein sequence ID" value="SFK74500.1"/>
    <property type="molecule type" value="Genomic_DNA"/>
</dbReference>
<reference evidence="2" key="1">
    <citation type="submission" date="2016-10" db="EMBL/GenBank/DDBJ databases">
        <authorList>
            <person name="Varghese N."/>
            <person name="Submissions S."/>
        </authorList>
    </citation>
    <scope>NUCLEOTIDE SEQUENCE [LARGE SCALE GENOMIC DNA]</scope>
    <source>
        <strain evidence="2">Nm69</strain>
    </source>
</reference>
<sequence length="160" mass="18265">MTTIFEGLGDLRKAMADHKREIQTKTVRRMVASGGAVLRKESKTIARKLGLEKTGSLIRNIAIKRERKTPPGVTQYNLGVRHGRDLGKRHTKFLALSKSGRVVTKRVNDPFYWRFHEFGTKYIQANEFIQQSLKNKRTEAIAAMSAKLKQEIDKANRTVK</sequence>
<dbReference type="Proteomes" id="UP000199533">
    <property type="component" value="Unassembled WGS sequence"/>
</dbReference>
<dbReference type="OrthoDB" id="8613246at2"/>
<organism evidence="1 2">
    <name type="scientific">Nitrosomonas aestuarii</name>
    <dbReference type="NCBI Taxonomy" id="52441"/>
    <lineage>
        <taxon>Bacteria</taxon>
        <taxon>Pseudomonadati</taxon>
        <taxon>Pseudomonadota</taxon>
        <taxon>Betaproteobacteria</taxon>
        <taxon>Nitrosomonadales</taxon>
        <taxon>Nitrosomonadaceae</taxon>
        <taxon>Nitrosomonas</taxon>
    </lineage>
</organism>
<dbReference type="NCBIfam" id="TIGR01725">
    <property type="entry name" value="phge_HK97_gp10"/>
    <property type="match status" value="1"/>
</dbReference>
<evidence type="ECO:0000313" key="2">
    <source>
        <dbReference type="Proteomes" id="UP000199533"/>
    </source>
</evidence>
<name>A0A1I4C1I9_9PROT</name>
<accession>A0A1I4C1I9</accession>
<evidence type="ECO:0000313" key="1">
    <source>
        <dbReference type="EMBL" id="SFK74500.1"/>
    </source>
</evidence>
<proteinExistence type="predicted"/>
<dbReference type="RefSeq" id="WP_090699695.1">
    <property type="nucleotide sequence ID" value="NZ_FOSP01000014.1"/>
</dbReference>
<gene>
    <name evidence="1" type="ORF">SAMN05216302_101437</name>
</gene>